<evidence type="ECO:0000256" key="2">
    <source>
        <dbReference type="ARBA" id="ARBA00022448"/>
    </source>
</evidence>
<dbReference type="Gene3D" id="3.40.50.300">
    <property type="entry name" value="P-loop containing nucleotide triphosphate hydrolases"/>
    <property type="match status" value="1"/>
</dbReference>
<feature type="domain" description="ABC transporter" evidence="5">
    <location>
        <begin position="5"/>
        <end position="247"/>
    </location>
</feature>
<dbReference type="EMBL" id="CP001779">
    <property type="protein sequence ID" value="ACZ00629.1"/>
    <property type="molecule type" value="Genomic_DNA"/>
</dbReference>
<dbReference type="SMART" id="SM00382">
    <property type="entry name" value="AAA"/>
    <property type="match status" value="1"/>
</dbReference>
<evidence type="ECO:0000313" key="7">
    <source>
        <dbReference type="Proteomes" id="UP000002072"/>
    </source>
</evidence>
<organism evidence="6 7">
    <name type="scientific">Streptobacillus moniliformis (strain ATCC 14647 / DSM 12112 / NCTC 10651 / 9901)</name>
    <dbReference type="NCBI Taxonomy" id="519441"/>
    <lineage>
        <taxon>Bacteria</taxon>
        <taxon>Fusobacteriati</taxon>
        <taxon>Fusobacteriota</taxon>
        <taxon>Fusobacteriia</taxon>
        <taxon>Fusobacteriales</taxon>
        <taxon>Leptotrichiaceae</taxon>
        <taxon>Streptobacillus</taxon>
    </lineage>
</organism>
<dbReference type="PROSITE" id="PS00211">
    <property type="entry name" value="ABC_TRANSPORTER_1"/>
    <property type="match status" value="1"/>
</dbReference>
<comment type="similarity">
    <text evidence="1">Belongs to the ABC transporter superfamily.</text>
</comment>
<dbReference type="PANTHER" id="PTHR42711:SF5">
    <property type="entry name" value="ABC TRANSPORTER ATP-BINDING PROTEIN NATA"/>
    <property type="match status" value="1"/>
</dbReference>
<evidence type="ECO:0000256" key="3">
    <source>
        <dbReference type="ARBA" id="ARBA00022741"/>
    </source>
</evidence>
<dbReference type="OrthoDB" id="9804819at2"/>
<dbReference type="GO" id="GO:0005524">
    <property type="term" value="F:ATP binding"/>
    <property type="evidence" value="ECO:0007669"/>
    <property type="project" value="UniProtKB-KW"/>
</dbReference>
<dbReference type="InterPro" id="IPR003593">
    <property type="entry name" value="AAA+_ATPase"/>
</dbReference>
<keyword evidence="7" id="KW-1185">Reference proteome</keyword>
<dbReference type="Pfam" id="PF00005">
    <property type="entry name" value="ABC_tran"/>
    <property type="match status" value="1"/>
</dbReference>
<protein>
    <submittedName>
        <fullName evidence="6">ABC transporter related protein</fullName>
    </submittedName>
</protein>
<proteinExistence type="inferred from homology"/>
<dbReference type="Proteomes" id="UP000002072">
    <property type="component" value="Chromosome"/>
</dbReference>
<evidence type="ECO:0000313" key="6">
    <source>
        <dbReference type="EMBL" id="ACZ00629.1"/>
    </source>
</evidence>
<dbReference type="PROSITE" id="PS50893">
    <property type="entry name" value="ABC_TRANSPORTER_2"/>
    <property type="match status" value="1"/>
</dbReference>
<dbReference type="PANTHER" id="PTHR42711">
    <property type="entry name" value="ABC TRANSPORTER ATP-BINDING PROTEIN"/>
    <property type="match status" value="1"/>
</dbReference>
<dbReference type="InterPro" id="IPR017871">
    <property type="entry name" value="ABC_transporter-like_CS"/>
</dbReference>
<keyword evidence="4" id="KW-0067">ATP-binding</keyword>
<dbReference type="InterPro" id="IPR027417">
    <property type="entry name" value="P-loop_NTPase"/>
</dbReference>
<sequence>MNKIIKIDNLSKSYTIKSGLFSKKENIKVDALKNISLEIYECQTVGLIGLNGAGKSTLIKIILGILVQSEGNIEVFNKNPFKNRISNLYDIGVIFGQKTQLRWDLSTMDSYKLNRALYDIPKEQFDVLLNKYSKILDLDDFINRPVRTLSLGQKMRADLLSALLHSPKLLILDEATIGVDILSKNKIIDLIKELKKNTTIIYTSHNLNEVYEISDRIVVLNKGTIILDKNKDELLNNVEYLGIKLYLKKPLKYDDLKFNEVKMIKLSEYEYTFRFIKKDILKNFLDYIYSNNSIDYFEINENNLEKILKDVDNG</sequence>
<evidence type="ECO:0000256" key="1">
    <source>
        <dbReference type="ARBA" id="ARBA00005417"/>
    </source>
</evidence>
<dbReference type="HOGENOM" id="CLU_000604_1_2_0"/>
<dbReference type="SUPFAM" id="SSF52540">
    <property type="entry name" value="P-loop containing nucleoside triphosphate hydrolases"/>
    <property type="match status" value="1"/>
</dbReference>
<dbReference type="STRING" id="519441.Smon_0136"/>
<accession>D1AWF3</accession>
<dbReference type="KEGG" id="smf:Smon_0136"/>
<dbReference type="InterPro" id="IPR050763">
    <property type="entry name" value="ABC_transporter_ATP-binding"/>
</dbReference>
<evidence type="ECO:0000259" key="5">
    <source>
        <dbReference type="PROSITE" id="PS50893"/>
    </source>
</evidence>
<dbReference type="GeneID" id="29672961"/>
<dbReference type="GO" id="GO:0016887">
    <property type="term" value="F:ATP hydrolysis activity"/>
    <property type="evidence" value="ECO:0007669"/>
    <property type="project" value="InterPro"/>
</dbReference>
<name>D1AWF3_STRM9</name>
<dbReference type="RefSeq" id="WP_012858187.1">
    <property type="nucleotide sequence ID" value="NC_013515.1"/>
</dbReference>
<dbReference type="eggNOG" id="COG4586">
    <property type="taxonomic scope" value="Bacteria"/>
</dbReference>
<evidence type="ECO:0000256" key="4">
    <source>
        <dbReference type="ARBA" id="ARBA00022840"/>
    </source>
</evidence>
<dbReference type="InterPro" id="IPR003439">
    <property type="entry name" value="ABC_transporter-like_ATP-bd"/>
</dbReference>
<keyword evidence="3" id="KW-0547">Nucleotide-binding</keyword>
<gene>
    <name evidence="6" type="ordered locus">Smon_0136</name>
</gene>
<reference evidence="6 7" key="1">
    <citation type="journal article" date="2009" name="Stand. Genomic Sci.">
        <title>Complete genome sequence of Streptobacillus moniliformis type strain (9901T).</title>
        <authorList>
            <person name="Nolan M."/>
            <person name="Gronow S."/>
            <person name="Lapidus A."/>
            <person name="Ivanova N."/>
            <person name="Copeland A."/>
            <person name="Lucas S."/>
            <person name="Del Rio T.G."/>
            <person name="Chen F."/>
            <person name="Tice H."/>
            <person name="Pitluck S."/>
            <person name="Cheng J.F."/>
            <person name="Sims D."/>
            <person name="Meincke L."/>
            <person name="Bruce D."/>
            <person name="Goodwin L."/>
            <person name="Brettin T."/>
            <person name="Han C."/>
            <person name="Detter J.C."/>
            <person name="Ovchinikova G."/>
            <person name="Pati A."/>
            <person name="Mavromatis K."/>
            <person name="Mikhailova N."/>
            <person name="Chen A."/>
            <person name="Palaniappan K."/>
            <person name="Land M."/>
            <person name="Hauser L."/>
            <person name="Chang Y.J."/>
            <person name="Jeffries C.D."/>
            <person name="Rohde M."/>
            <person name="Sproer C."/>
            <person name="Goker M."/>
            <person name="Bristow J."/>
            <person name="Eisen J.A."/>
            <person name="Markowitz V."/>
            <person name="Hugenholtz P."/>
            <person name="Kyrpides N.C."/>
            <person name="Klenk H.P."/>
            <person name="Chain P."/>
        </authorList>
    </citation>
    <scope>NUCLEOTIDE SEQUENCE [LARGE SCALE GENOMIC DNA]</scope>
    <source>
        <strain evidence="7">ATCC 14647 / DSM 12112 / NCTC 10651 / 9901</strain>
    </source>
</reference>
<dbReference type="AlphaFoldDB" id="D1AWF3"/>
<keyword evidence="2" id="KW-0813">Transport</keyword>